<sequence length="94" mass="9796">MCAALASIHTAVLAGRRCLEGTSVLFQFAGIHVATGSVPDPTCAPVPTASSLPAVEVEEVSSTTKQITLKVQPPQAIKHRDGLLFCANMSLLHS</sequence>
<gene>
    <name evidence="1" type="ORF">ATANTOWER_011421</name>
</gene>
<accession>A0ABU7C6Z8</accession>
<evidence type="ECO:0000313" key="2">
    <source>
        <dbReference type="Proteomes" id="UP001345963"/>
    </source>
</evidence>
<evidence type="ECO:0000313" key="1">
    <source>
        <dbReference type="EMBL" id="MED6258722.1"/>
    </source>
</evidence>
<proteinExistence type="predicted"/>
<organism evidence="1 2">
    <name type="scientific">Ataeniobius toweri</name>
    <dbReference type="NCBI Taxonomy" id="208326"/>
    <lineage>
        <taxon>Eukaryota</taxon>
        <taxon>Metazoa</taxon>
        <taxon>Chordata</taxon>
        <taxon>Craniata</taxon>
        <taxon>Vertebrata</taxon>
        <taxon>Euteleostomi</taxon>
        <taxon>Actinopterygii</taxon>
        <taxon>Neopterygii</taxon>
        <taxon>Teleostei</taxon>
        <taxon>Neoteleostei</taxon>
        <taxon>Acanthomorphata</taxon>
        <taxon>Ovalentaria</taxon>
        <taxon>Atherinomorphae</taxon>
        <taxon>Cyprinodontiformes</taxon>
        <taxon>Goodeidae</taxon>
        <taxon>Ataeniobius</taxon>
    </lineage>
</organism>
<name>A0ABU7C6Z8_9TELE</name>
<keyword evidence="2" id="KW-1185">Reference proteome</keyword>
<reference evidence="1 2" key="1">
    <citation type="submission" date="2021-07" db="EMBL/GenBank/DDBJ databases">
        <authorList>
            <person name="Palmer J.M."/>
        </authorList>
    </citation>
    <scope>NUCLEOTIDE SEQUENCE [LARGE SCALE GENOMIC DNA]</scope>
    <source>
        <strain evidence="1 2">AT_MEX2019</strain>
        <tissue evidence="1">Muscle</tissue>
    </source>
</reference>
<dbReference type="Proteomes" id="UP001345963">
    <property type="component" value="Unassembled WGS sequence"/>
</dbReference>
<protein>
    <submittedName>
        <fullName evidence="1">Uncharacterized protein</fullName>
    </submittedName>
</protein>
<dbReference type="EMBL" id="JAHUTI010081157">
    <property type="protein sequence ID" value="MED6258722.1"/>
    <property type="molecule type" value="Genomic_DNA"/>
</dbReference>
<comment type="caution">
    <text evidence="1">The sequence shown here is derived from an EMBL/GenBank/DDBJ whole genome shotgun (WGS) entry which is preliminary data.</text>
</comment>